<dbReference type="Proteomes" id="UP000669317">
    <property type="component" value="Unassembled WGS sequence"/>
</dbReference>
<sequence>MGDLLGTVGKIAGIGGIALGVLLVVFRDVLRKSIFSKLPAAETYKLIRLLVVLTFAVACLGIFAWLVGSGVFVQITNGDNSGIFNFGRKS</sequence>
<keyword evidence="1" id="KW-0472">Membrane</keyword>
<feature type="transmembrane region" description="Helical" evidence="1">
    <location>
        <begin position="46"/>
        <end position="67"/>
    </location>
</feature>
<gene>
    <name evidence="2" type="ORF">JWS04_35505</name>
</gene>
<reference evidence="2 3" key="1">
    <citation type="submission" date="2021-03" db="EMBL/GenBank/DDBJ databases">
        <title>Genome Sequence of Bradyrhizobium vignae strain ISRA400.</title>
        <authorList>
            <person name="Tisa L.S."/>
            <person name="Svistoonoff S."/>
            <person name="Hocher V."/>
            <person name="Fall S."/>
            <person name="Zaiya A."/>
            <person name="Naing D."/>
            <person name="Niang N."/>
            <person name="Diouf A."/>
            <person name="Dasylva M.C."/>
            <person name="Toure O."/>
            <person name="Gueye M."/>
            <person name="Gully D."/>
            <person name="Tisseyre P."/>
            <person name="Simpson S."/>
            <person name="Morris K."/>
            <person name="Thomas W.K."/>
        </authorList>
    </citation>
    <scope>NUCLEOTIDE SEQUENCE [LARGE SCALE GENOMIC DNA]</scope>
    <source>
        <strain evidence="2 3">ISRA400</strain>
    </source>
</reference>
<organism evidence="2 3">
    <name type="scientific">Bradyrhizobium vignae</name>
    <dbReference type="NCBI Taxonomy" id="1549949"/>
    <lineage>
        <taxon>Bacteria</taxon>
        <taxon>Pseudomonadati</taxon>
        <taxon>Pseudomonadota</taxon>
        <taxon>Alphaproteobacteria</taxon>
        <taxon>Hyphomicrobiales</taxon>
        <taxon>Nitrobacteraceae</taxon>
        <taxon>Bradyrhizobium</taxon>
    </lineage>
</organism>
<proteinExistence type="predicted"/>
<evidence type="ECO:0000313" key="3">
    <source>
        <dbReference type="Proteomes" id="UP000669317"/>
    </source>
</evidence>
<feature type="transmembrane region" description="Helical" evidence="1">
    <location>
        <begin position="6"/>
        <end position="26"/>
    </location>
</feature>
<evidence type="ECO:0000256" key="1">
    <source>
        <dbReference type="SAM" id="Phobius"/>
    </source>
</evidence>
<dbReference type="RefSeq" id="WP_209296650.1">
    <property type="nucleotide sequence ID" value="NZ_JAGIKT010000124.1"/>
</dbReference>
<keyword evidence="1" id="KW-0812">Transmembrane</keyword>
<evidence type="ECO:0000313" key="2">
    <source>
        <dbReference type="EMBL" id="MBP0116273.1"/>
    </source>
</evidence>
<keyword evidence="3" id="KW-1185">Reference proteome</keyword>
<protein>
    <submittedName>
        <fullName evidence="2">Uncharacterized protein</fullName>
    </submittedName>
</protein>
<dbReference type="EMBL" id="JAGIKT010000124">
    <property type="protein sequence ID" value="MBP0116273.1"/>
    <property type="molecule type" value="Genomic_DNA"/>
</dbReference>
<name>A0ABS4A793_9BRAD</name>
<comment type="caution">
    <text evidence="2">The sequence shown here is derived from an EMBL/GenBank/DDBJ whole genome shotgun (WGS) entry which is preliminary data.</text>
</comment>
<keyword evidence="1" id="KW-1133">Transmembrane helix</keyword>
<accession>A0ABS4A793</accession>